<dbReference type="InterPro" id="IPR002656">
    <property type="entry name" value="Acyl_transf_3_dom"/>
</dbReference>
<dbReference type="Proteomes" id="UP000250003">
    <property type="component" value="Chromosome"/>
</dbReference>
<evidence type="ECO:0000313" key="4">
    <source>
        <dbReference type="Proteomes" id="UP000250003"/>
    </source>
</evidence>
<feature type="transmembrane region" description="Helical" evidence="1">
    <location>
        <begin position="274"/>
        <end position="298"/>
    </location>
</feature>
<dbReference type="KEGG" id="blau:DQQ01_01025"/>
<dbReference type="GO" id="GO:0016747">
    <property type="term" value="F:acyltransferase activity, transferring groups other than amino-acyl groups"/>
    <property type="evidence" value="ECO:0007669"/>
    <property type="project" value="InterPro"/>
</dbReference>
<evidence type="ECO:0000259" key="2">
    <source>
        <dbReference type="Pfam" id="PF01757"/>
    </source>
</evidence>
<name>A0A2Z4U7K4_9FIRM</name>
<organism evidence="3 4">
    <name type="scientific">Blautia argi</name>
    <dbReference type="NCBI Taxonomy" id="1912897"/>
    <lineage>
        <taxon>Bacteria</taxon>
        <taxon>Bacillati</taxon>
        <taxon>Bacillota</taxon>
        <taxon>Clostridia</taxon>
        <taxon>Lachnospirales</taxon>
        <taxon>Lachnospiraceae</taxon>
        <taxon>Blautia</taxon>
    </lineage>
</organism>
<feature type="transmembrane region" description="Helical" evidence="1">
    <location>
        <begin position="195"/>
        <end position="211"/>
    </location>
</feature>
<protein>
    <recommendedName>
        <fullName evidence="2">Acyltransferase 3 domain-containing protein</fullName>
    </recommendedName>
</protein>
<dbReference type="OrthoDB" id="9807022at2"/>
<evidence type="ECO:0000313" key="3">
    <source>
        <dbReference type="EMBL" id="AWY96970.1"/>
    </source>
</evidence>
<feature type="transmembrane region" description="Helical" evidence="1">
    <location>
        <begin position="82"/>
        <end position="108"/>
    </location>
</feature>
<accession>A0A2Z4U7K4</accession>
<keyword evidence="1" id="KW-0472">Membrane</keyword>
<proteinExistence type="predicted"/>
<dbReference type="Pfam" id="PF01757">
    <property type="entry name" value="Acyl_transf_3"/>
    <property type="match status" value="1"/>
</dbReference>
<feature type="domain" description="Acyltransferase 3" evidence="2">
    <location>
        <begin position="14"/>
        <end position="291"/>
    </location>
</feature>
<gene>
    <name evidence="3" type="ORF">DQQ01_01025</name>
</gene>
<feature type="transmembrane region" description="Helical" evidence="1">
    <location>
        <begin position="12"/>
        <end position="31"/>
    </location>
</feature>
<dbReference type="AlphaFoldDB" id="A0A2Z4U7K4"/>
<sequence length="304" mass="35095">MLRGGVPLLTHISYIFDACVPIYLFCSGYGLYRSEESGSSMKKRVQRILKLLIRFWIIMILTCCVGYALGMKERFPGSLLNFILNVCLIKNSYVGAFWFVQTYTILALLSGGIFKWIRKYSYWIILPISFVLYISAFGMEYLVLGRIDMEVLGLLLNALMLFLRSQFSFVVGMILAKEDILEHCKFLSKIRKNPILPWLFLILIIIVRANLRHMIFAPFSAFALIVLFGTYHWGKAGEKTLLFFGKHSTNMWLTHMQFYMIFTPTLVFASRNVFVIMLTLVGLSLAASYVVDWIYTILQKKIPI</sequence>
<feature type="transmembrane region" description="Helical" evidence="1">
    <location>
        <begin position="120"/>
        <end position="139"/>
    </location>
</feature>
<keyword evidence="4" id="KW-1185">Reference proteome</keyword>
<feature type="transmembrane region" description="Helical" evidence="1">
    <location>
        <begin position="51"/>
        <end position="70"/>
    </location>
</feature>
<feature type="transmembrane region" description="Helical" evidence="1">
    <location>
        <begin position="217"/>
        <end position="234"/>
    </location>
</feature>
<feature type="transmembrane region" description="Helical" evidence="1">
    <location>
        <begin position="241"/>
        <end position="262"/>
    </location>
</feature>
<dbReference type="EMBL" id="CP030280">
    <property type="protein sequence ID" value="AWY96970.1"/>
    <property type="molecule type" value="Genomic_DNA"/>
</dbReference>
<keyword evidence="1" id="KW-1133">Transmembrane helix</keyword>
<reference evidence="4" key="1">
    <citation type="submission" date="2018-06" db="EMBL/GenBank/DDBJ databases">
        <title>Description of Blautia argi sp. nov., a new anaerobic isolated from dog feces.</title>
        <authorList>
            <person name="Chang Y.-H."/>
            <person name="Paek J."/>
            <person name="Shin Y."/>
        </authorList>
    </citation>
    <scope>NUCLEOTIDE SEQUENCE [LARGE SCALE GENOMIC DNA]</scope>
    <source>
        <strain evidence="4">KCTC 15426</strain>
    </source>
</reference>
<keyword evidence="1" id="KW-0812">Transmembrane</keyword>
<feature type="transmembrane region" description="Helical" evidence="1">
    <location>
        <begin position="151"/>
        <end position="175"/>
    </location>
</feature>
<evidence type="ECO:0000256" key="1">
    <source>
        <dbReference type="SAM" id="Phobius"/>
    </source>
</evidence>